<dbReference type="Proteomes" id="UP000095143">
    <property type="component" value="Unassembled WGS sequence"/>
</dbReference>
<dbReference type="RefSeq" id="WP_065986324.1">
    <property type="nucleotide sequence ID" value="NZ_MDEN01000048.1"/>
</dbReference>
<comment type="caution">
    <text evidence="2">The sequence shown here is derived from an EMBL/GenBank/DDBJ whole genome shotgun (WGS) entry which is preliminary data.</text>
</comment>
<evidence type="ECO:0000313" key="3">
    <source>
        <dbReference type="Proteomes" id="UP000095143"/>
    </source>
</evidence>
<proteinExistence type="predicted"/>
<name>A0A1C2EFD7_9PSED</name>
<dbReference type="EMBL" id="MDEN01000048">
    <property type="protein sequence ID" value="OCX25645.1"/>
    <property type="molecule type" value="Genomic_DNA"/>
</dbReference>
<feature type="transmembrane region" description="Helical" evidence="1">
    <location>
        <begin position="50"/>
        <end position="68"/>
    </location>
</feature>
<dbReference type="OrthoDB" id="6961939at2"/>
<organism evidence="2 3">
    <name type="scientific">Pseudomonas graminis</name>
    <dbReference type="NCBI Taxonomy" id="158627"/>
    <lineage>
        <taxon>Bacteria</taxon>
        <taxon>Pseudomonadati</taxon>
        <taxon>Pseudomonadota</taxon>
        <taxon>Gammaproteobacteria</taxon>
        <taxon>Pseudomonadales</taxon>
        <taxon>Pseudomonadaceae</taxon>
        <taxon>Pseudomonas</taxon>
    </lineage>
</organism>
<keyword evidence="1" id="KW-0472">Membrane</keyword>
<feature type="transmembrane region" description="Helical" evidence="1">
    <location>
        <begin position="26"/>
        <end position="44"/>
    </location>
</feature>
<accession>A0A1C2EFD7</accession>
<gene>
    <name evidence="2" type="ORF">BBI10_01910</name>
</gene>
<reference evidence="2 3" key="1">
    <citation type="submission" date="2016-08" db="EMBL/GenBank/DDBJ databases">
        <title>Whole genome sequence of Pseudomonas graminis strain UASWS1507, a potential biological control agent for agriculture.</title>
        <authorList>
            <person name="Crovadore J."/>
            <person name="Calmin G."/>
            <person name="Chablais R."/>
            <person name="Cochard B."/>
            <person name="Lefort F."/>
        </authorList>
    </citation>
    <scope>NUCLEOTIDE SEQUENCE [LARGE SCALE GENOMIC DNA]</scope>
    <source>
        <strain evidence="2 3">UASWS1507</strain>
    </source>
</reference>
<keyword evidence="1" id="KW-0812">Transmembrane</keyword>
<keyword evidence="1" id="KW-1133">Transmembrane helix</keyword>
<protein>
    <recommendedName>
        <fullName evidence="4">Terminase</fullName>
    </recommendedName>
</protein>
<sequence>MPKFITDLHIGEFFHPSRKEGLPSHVVLSSLAFPLAIVSGLLLLDGAFNGSLTSAAIGVLGLVAAQAIKARGQ</sequence>
<evidence type="ECO:0000313" key="2">
    <source>
        <dbReference type="EMBL" id="OCX25645.1"/>
    </source>
</evidence>
<dbReference type="AlphaFoldDB" id="A0A1C2EFD7"/>
<evidence type="ECO:0000256" key="1">
    <source>
        <dbReference type="SAM" id="Phobius"/>
    </source>
</evidence>
<evidence type="ECO:0008006" key="4">
    <source>
        <dbReference type="Google" id="ProtNLM"/>
    </source>
</evidence>